<accession>A0A3B1E4N3</accession>
<name>A0A3B1E4N3_9ZZZZ</name>
<dbReference type="AlphaFoldDB" id="A0A3B1E4N3"/>
<organism evidence="1">
    <name type="scientific">hydrothermal vent metagenome</name>
    <dbReference type="NCBI Taxonomy" id="652676"/>
    <lineage>
        <taxon>unclassified sequences</taxon>
        <taxon>metagenomes</taxon>
        <taxon>ecological metagenomes</taxon>
    </lineage>
</organism>
<evidence type="ECO:0000313" key="1">
    <source>
        <dbReference type="EMBL" id="VAX37597.1"/>
    </source>
</evidence>
<reference evidence="1" key="1">
    <citation type="submission" date="2018-06" db="EMBL/GenBank/DDBJ databases">
        <authorList>
            <person name="Zhirakovskaya E."/>
        </authorList>
    </citation>
    <scope>NUCLEOTIDE SEQUENCE</scope>
</reference>
<dbReference type="EMBL" id="UOGJ01000132">
    <property type="protein sequence ID" value="VAX37597.1"/>
    <property type="molecule type" value="Genomic_DNA"/>
</dbReference>
<gene>
    <name evidence="1" type="ORF">MNBD_UNCLBAC01-434</name>
</gene>
<sequence>MNIAIHKNRTIFSYRIFSLFISFSLIFTSIIPSIQAQPLLSNINLPVPGVMVQSTPNFQPALVKGIKLFPDNPLKFNFIVDLGESGLKEETMEQEFLKLIKYFLASLTTPEKDLWVNLSPYEKNRIIPESFGKTEMGRDLLAQDYLLKQLTASLMYPEEELGKNFWNAIYQKAYEKYGTTEISVNTFNKVWIMPEKAVVYVNGDVTYVVESRLKVMLEEDYLALENNKINFESYEEDQGSIQSDTKMFETEIIREIILPAIEKEVNEGAHFAQLRQIYHTMILATWYKINLQEGLLGKVYLDQNKIGGIKVEDENIKDKIYQQYLQAFKKGVYNYIREDYDIQTQESIPRKYFSGGFTASSPLFGSLKSKLKVLNKAVLSGAAGLFLFSSISTAEEYQVIVPPVLG</sequence>
<protein>
    <submittedName>
        <fullName evidence="1">Uncharacterized protein</fullName>
    </submittedName>
</protein>
<proteinExistence type="predicted"/>